<keyword evidence="13" id="KW-1185">Reference proteome</keyword>
<feature type="domain" description="Integrase catalytic" evidence="11">
    <location>
        <begin position="245"/>
        <end position="402"/>
    </location>
</feature>
<dbReference type="Pfam" id="PF13976">
    <property type="entry name" value="gag_pre-integrs"/>
    <property type="match status" value="1"/>
</dbReference>
<dbReference type="OrthoDB" id="1930494at2759"/>
<name>A0A8J6D562_9ROSI</name>
<reference evidence="12 13" key="1">
    <citation type="journal article" date="2021" name="bioRxiv">
        <title>The Gossypium anomalum genome as a resource for cotton improvement and evolutionary analysis of hybrid incompatibility.</title>
        <authorList>
            <person name="Grover C.E."/>
            <person name="Yuan D."/>
            <person name="Arick M.A."/>
            <person name="Miller E.R."/>
            <person name="Hu G."/>
            <person name="Peterson D.G."/>
            <person name="Wendel J.F."/>
            <person name="Udall J.A."/>
        </authorList>
    </citation>
    <scope>NUCLEOTIDE SEQUENCE [LARGE SCALE GENOMIC DNA]</scope>
    <source>
        <strain evidence="12">JFW-Udall</strain>
        <tissue evidence="12">Leaf</tissue>
    </source>
</reference>
<evidence type="ECO:0000313" key="13">
    <source>
        <dbReference type="Proteomes" id="UP000701853"/>
    </source>
</evidence>
<evidence type="ECO:0000256" key="5">
    <source>
        <dbReference type="ARBA" id="ARBA00022842"/>
    </source>
</evidence>
<comment type="caution">
    <text evidence="12">The sequence shown here is derived from an EMBL/GenBank/DDBJ whole genome shotgun (WGS) entry which is preliminary data.</text>
</comment>
<dbReference type="SUPFAM" id="SSF53098">
    <property type="entry name" value="Ribonuclease H-like"/>
    <property type="match status" value="1"/>
</dbReference>
<dbReference type="InterPro" id="IPR012337">
    <property type="entry name" value="RNaseH-like_sf"/>
</dbReference>
<evidence type="ECO:0000313" key="12">
    <source>
        <dbReference type="EMBL" id="KAG8498967.1"/>
    </source>
</evidence>
<organism evidence="12 13">
    <name type="scientific">Gossypium anomalum</name>
    <dbReference type="NCBI Taxonomy" id="47600"/>
    <lineage>
        <taxon>Eukaryota</taxon>
        <taxon>Viridiplantae</taxon>
        <taxon>Streptophyta</taxon>
        <taxon>Embryophyta</taxon>
        <taxon>Tracheophyta</taxon>
        <taxon>Spermatophyta</taxon>
        <taxon>Magnoliopsida</taxon>
        <taxon>eudicotyledons</taxon>
        <taxon>Gunneridae</taxon>
        <taxon>Pentapetalae</taxon>
        <taxon>rosids</taxon>
        <taxon>malvids</taxon>
        <taxon>Malvales</taxon>
        <taxon>Malvaceae</taxon>
        <taxon>Malvoideae</taxon>
        <taxon>Gossypium</taxon>
    </lineage>
</organism>
<proteinExistence type="predicted"/>
<evidence type="ECO:0000256" key="1">
    <source>
        <dbReference type="ARBA" id="ARBA00022722"/>
    </source>
</evidence>
<dbReference type="InterPro" id="IPR036397">
    <property type="entry name" value="RNaseH_sf"/>
</dbReference>
<dbReference type="PANTHER" id="PTHR42648">
    <property type="entry name" value="TRANSPOSASE, PUTATIVE-RELATED"/>
    <property type="match status" value="1"/>
</dbReference>
<dbReference type="GO" id="GO:0015074">
    <property type="term" value="P:DNA integration"/>
    <property type="evidence" value="ECO:0007669"/>
    <property type="project" value="UniProtKB-KW"/>
</dbReference>
<keyword evidence="4" id="KW-0378">Hydrolase</keyword>
<gene>
    <name evidence="12" type="ORF">CXB51_005378</name>
</gene>
<dbReference type="Gene3D" id="3.30.420.10">
    <property type="entry name" value="Ribonuclease H-like superfamily/Ribonuclease H"/>
    <property type="match status" value="1"/>
</dbReference>
<dbReference type="GO" id="GO:0003887">
    <property type="term" value="F:DNA-directed DNA polymerase activity"/>
    <property type="evidence" value="ECO:0007669"/>
    <property type="project" value="UniProtKB-KW"/>
</dbReference>
<dbReference type="Pfam" id="PF07727">
    <property type="entry name" value="RVT_2"/>
    <property type="match status" value="1"/>
</dbReference>
<accession>A0A8J6D562</accession>
<dbReference type="GO" id="GO:0003676">
    <property type="term" value="F:nucleic acid binding"/>
    <property type="evidence" value="ECO:0007669"/>
    <property type="project" value="InterPro"/>
</dbReference>
<dbReference type="GO" id="GO:0046872">
    <property type="term" value="F:metal ion binding"/>
    <property type="evidence" value="ECO:0007669"/>
    <property type="project" value="UniProtKB-KW"/>
</dbReference>
<keyword evidence="6" id="KW-0229">DNA integration</keyword>
<dbReference type="InterPro" id="IPR001584">
    <property type="entry name" value="Integrase_cat-core"/>
</dbReference>
<keyword evidence="7" id="KW-0695">RNA-directed DNA polymerase</keyword>
<dbReference type="AlphaFoldDB" id="A0A8J6D562"/>
<dbReference type="EMBL" id="JAHUZN010000003">
    <property type="protein sequence ID" value="KAG8498967.1"/>
    <property type="molecule type" value="Genomic_DNA"/>
</dbReference>
<dbReference type="PROSITE" id="PS50994">
    <property type="entry name" value="INTEGRASE"/>
    <property type="match status" value="1"/>
</dbReference>
<dbReference type="InterPro" id="IPR025724">
    <property type="entry name" value="GAG-pre-integrase_dom"/>
</dbReference>
<dbReference type="InterPro" id="IPR013103">
    <property type="entry name" value="RVT_2"/>
</dbReference>
<dbReference type="PANTHER" id="PTHR42648:SF11">
    <property type="entry name" value="TRANSPOSON TY4-P GAG-POL POLYPROTEIN"/>
    <property type="match status" value="1"/>
</dbReference>
<protein>
    <recommendedName>
        <fullName evidence="11">Integrase catalytic domain-containing protein</fullName>
    </recommendedName>
</protein>
<dbReference type="Pfam" id="PF14223">
    <property type="entry name" value="Retrotran_gag_2"/>
    <property type="match status" value="1"/>
</dbReference>
<evidence type="ECO:0000256" key="7">
    <source>
        <dbReference type="ARBA" id="ARBA00022918"/>
    </source>
</evidence>
<evidence type="ECO:0000256" key="6">
    <source>
        <dbReference type="ARBA" id="ARBA00022908"/>
    </source>
</evidence>
<evidence type="ECO:0000256" key="8">
    <source>
        <dbReference type="ARBA" id="ARBA00022932"/>
    </source>
</evidence>
<dbReference type="Proteomes" id="UP000701853">
    <property type="component" value="Chromosome 3"/>
</dbReference>
<keyword evidence="1" id="KW-0540">Nuclease</keyword>
<evidence type="ECO:0000256" key="9">
    <source>
        <dbReference type="ARBA" id="ARBA00023172"/>
    </source>
</evidence>
<evidence type="ECO:0000256" key="2">
    <source>
        <dbReference type="ARBA" id="ARBA00022723"/>
    </source>
</evidence>
<keyword evidence="10" id="KW-0511">Multifunctional enzyme</keyword>
<dbReference type="GO" id="GO:0016787">
    <property type="term" value="F:hydrolase activity"/>
    <property type="evidence" value="ECO:0007669"/>
    <property type="project" value="UniProtKB-KW"/>
</dbReference>
<keyword evidence="8" id="KW-0808">Transferase</keyword>
<dbReference type="GO" id="GO:0006310">
    <property type="term" value="P:DNA recombination"/>
    <property type="evidence" value="ECO:0007669"/>
    <property type="project" value="UniProtKB-KW"/>
</dbReference>
<evidence type="ECO:0000256" key="10">
    <source>
        <dbReference type="ARBA" id="ARBA00023268"/>
    </source>
</evidence>
<dbReference type="GO" id="GO:0004519">
    <property type="term" value="F:endonuclease activity"/>
    <property type="evidence" value="ECO:0007669"/>
    <property type="project" value="UniProtKB-KW"/>
</dbReference>
<keyword evidence="8" id="KW-0548">Nucleotidyltransferase</keyword>
<keyword evidence="8" id="KW-0239">DNA-directed DNA polymerase</keyword>
<dbReference type="GO" id="GO:0003964">
    <property type="term" value="F:RNA-directed DNA polymerase activity"/>
    <property type="evidence" value="ECO:0007669"/>
    <property type="project" value="UniProtKB-KW"/>
</dbReference>
<keyword evidence="9" id="KW-0233">DNA recombination</keyword>
<evidence type="ECO:0000259" key="11">
    <source>
        <dbReference type="PROSITE" id="PS50994"/>
    </source>
</evidence>
<keyword evidence="2" id="KW-0479">Metal-binding</keyword>
<dbReference type="InterPro" id="IPR039537">
    <property type="entry name" value="Retrotran_Ty1/copia-like"/>
</dbReference>
<sequence length="522" mass="59699">MASFKYEIPLLDRNTRFALWQIKMQAVLAQMDLEDVLLGIDKMPSTLTDEKKKRKGRKALTQLHLYLSKEILQDVMKEKTAAALWKRLEQICMSKTLTNKLHMKQRLYAHRLEEGASVHEHLIVFKEILSNLEAMEVQYDKEDLGLILFCSLPPSYSTFRDTILYSRESLTVDEVYDSLTSYDKLKHLMVKPDSQGKDLIVRGRQDRNADDDRGKTCNFCKKKGHITSECYKLQNKIKREAANQQGKQPENSGEADAVEDYNNGELLVASVNDSKGSTVSGDAAVASSSLSDDDITKLWHMRLGHMSENDMAELSKRGFIDGLCKSEGIMRHLTVRHTPQQNGIVERMNRTIMEMVRCMLSNANLPKSFWAEATSTACFLINRSLSVAIEKKTPQEAVSCEDSEKWMFAMQEEIESLHKNRTWDLVKLPKCKKVIRCKWVFKKKEGTPGIEEPRYKARLVAKGYSQIPGVDFIDVFSPVVKHSSIRALLGIVAMYDLELEQLDVKTVFLHGELEEDIYMQQP</sequence>
<keyword evidence="5" id="KW-0460">Magnesium</keyword>
<evidence type="ECO:0000256" key="3">
    <source>
        <dbReference type="ARBA" id="ARBA00022759"/>
    </source>
</evidence>
<keyword evidence="3" id="KW-0255">Endonuclease</keyword>
<evidence type="ECO:0000256" key="4">
    <source>
        <dbReference type="ARBA" id="ARBA00022801"/>
    </source>
</evidence>